<gene>
    <name evidence="2" type="ORF">I6N95_07070</name>
</gene>
<keyword evidence="3" id="KW-1185">Reference proteome</keyword>
<reference evidence="2" key="1">
    <citation type="submission" date="2020-12" db="EMBL/GenBank/DDBJ databases">
        <title>Vagococcus allomyrinae sp. nov. and Enterococcus lavae sp. nov., isolated from the larvae of Allomyrina dichotoma.</title>
        <authorList>
            <person name="Lee S.D."/>
        </authorList>
    </citation>
    <scope>NUCLEOTIDE SEQUENCE</scope>
    <source>
        <strain evidence="2">BWB3-3</strain>
    </source>
</reference>
<dbReference type="PANTHER" id="PTHR47129:SF1">
    <property type="entry name" value="NMRA-LIKE DOMAIN-CONTAINING PROTEIN"/>
    <property type="match status" value="1"/>
</dbReference>
<dbReference type="Proteomes" id="UP000674938">
    <property type="component" value="Unassembled WGS sequence"/>
</dbReference>
<dbReference type="InterPro" id="IPR008030">
    <property type="entry name" value="NmrA-like"/>
</dbReference>
<sequence length="286" mass="31752">MKYLVTGATGELGAYAISYLQKIVPLNEIVALARTEEKAMKLRQQEVEVRIGDFDNYPSLVEAFKGIDRLLFISSQPGGAVTREQQHQHVVEAAKQAGISFIAYTSFPKGTDSNSPLAQDHIITEKLIRQSEISHSFLRNNWYIENEADTLNAAVAGLPFSYSAGQGKVGWALKREFAEAAVNVLTDKVKYQEVFELSGAPITYEELALALKVASQKEFKVILMDDHEYQQVLIANNVPEEAVGFILMIQNDIRTGQLDVTSDDFEQVLGKPLTPLIDALKEFLGK</sequence>
<dbReference type="Gene3D" id="3.40.50.720">
    <property type="entry name" value="NAD(P)-binding Rossmann-like Domain"/>
    <property type="match status" value="1"/>
</dbReference>
<dbReference type="Pfam" id="PF05368">
    <property type="entry name" value="NmrA"/>
    <property type="match status" value="1"/>
</dbReference>
<protein>
    <submittedName>
        <fullName evidence="2">NAD(P)H-binding protein</fullName>
    </submittedName>
</protein>
<dbReference type="InterPro" id="IPR036291">
    <property type="entry name" value="NAD(P)-bd_dom_sf"/>
</dbReference>
<dbReference type="PANTHER" id="PTHR47129">
    <property type="entry name" value="QUINONE OXIDOREDUCTASE 2"/>
    <property type="match status" value="1"/>
</dbReference>
<evidence type="ECO:0000259" key="1">
    <source>
        <dbReference type="Pfam" id="PF05368"/>
    </source>
</evidence>
<dbReference type="RefSeq" id="WP_209526131.1">
    <property type="nucleotide sequence ID" value="NZ_JAEEGA010000004.1"/>
</dbReference>
<proteinExistence type="predicted"/>
<comment type="caution">
    <text evidence="2">The sequence shown here is derived from an EMBL/GenBank/DDBJ whole genome shotgun (WGS) entry which is preliminary data.</text>
</comment>
<name>A0A940PC47_9ENTE</name>
<evidence type="ECO:0000313" key="2">
    <source>
        <dbReference type="EMBL" id="MBP1040761.1"/>
    </source>
</evidence>
<dbReference type="SUPFAM" id="SSF51735">
    <property type="entry name" value="NAD(P)-binding Rossmann-fold domains"/>
    <property type="match status" value="1"/>
</dbReference>
<accession>A0A940PC47</accession>
<feature type="domain" description="NmrA-like" evidence="1">
    <location>
        <begin position="4"/>
        <end position="240"/>
    </location>
</feature>
<evidence type="ECO:0000313" key="3">
    <source>
        <dbReference type="Proteomes" id="UP000674938"/>
    </source>
</evidence>
<organism evidence="2 3">
    <name type="scientific">Vagococcus allomyrinae</name>
    <dbReference type="NCBI Taxonomy" id="2794353"/>
    <lineage>
        <taxon>Bacteria</taxon>
        <taxon>Bacillati</taxon>
        <taxon>Bacillota</taxon>
        <taxon>Bacilli</taxon>
        <taxon>Lactobacillales</taxon>
        <taxon>Enterococcaceae</taxon>
        <taxon>Vagococcus</taxon>
    </lineage>
</organism>
<dbReference type="Gene3D" id="3.90.25.10">
    <property type="entry name" value="UDP-galactose 4-epimerase, domain 1"/>
    <property type="match status" value="1"/>
</dbReference>
<dbReference type="AlphaFoldDB" id="A0A940PC47"/>
<dbReference type="InterPro" id="IPR052718">
    <property type="entry name" value="NmrA-type_oxidoreductase"/>
</dbReference>
<dbReference type="EMBL" id="JAEEGA010000004">
    <property type="protein sequence ID" value="MBP1040761.1"/>
    <property type="molecule type" value="Genomic_DNA"/>
</dbReference>